<dbReference type="Gene3D" id="1.10.510.10">
    <property type="entry name" value="Transferase(Phosphotransferase) domain 1"/>
    <property type="match status" value="1"/>
</dbReference>
<gene>
    <name evidence="2" type="ORF">BKA67DRAFT_674661</name>
</gene>
<keyword evidence="3" id="KW-1185">Reference proteome</keyword>
<dbReference type="GO" id="GO:0004672">
    <property type="term" value="F:protein kinase activity"/>
    <property type="evidence" value="ECO:0007669"/>
    <property type="project" value="InterPro"/>
</dbReference>
<dbReference type="PROSITE" id="PS50011">
    <property type="entry name" value="PROTEIN_KINASE_DOM"/>
    <property type="match status" value="1"/>
</dbReference>
<name>A0A9P9A1Z0_9PEZI</name>
<dbReference type="InterPro" id="IPR011009">
    <property type="entry name" value="Kinase-like_dom_sf"/>
</dbReference>
<dbReference type="InterPro" id="IPR000719">
    <property type="entry name" value="Prot_kinase_dom"/>
</dbReference>
<sequence>MPPRTETGQKQACRKSSNASSEWMGTVFRVMLSLLWPIPRAIKGTIFEHLAAPDHPAPSREQRLAWCRELTEAVEHIPSKRVVHCDIQPTNILVDQNLNISS</sequence>
<evidence type="ECO:0000313" key="3">
    <source>
        <dbReference type="Proteomes" id="UP000758603"/>
    </source>
</evidence>
<dbReference type="RefSeq" id="XP_045962828.1">
    <property type="nucleotide sequence ID" value="XM_046108762.1"/>
</dbReference>
<dbReference type="Proteomes" id="UP000758603">
    <property type="component" value="Unassembled WGS sequence"/>
</dbReference>
<dbReference type="AlphaFoldDB" id="A0A9P9A1Z0"/>
<dbReference type="GeneID" id="70137653"/>
<evidence type="ECO:0000259" key="1">
    <source>
        <dbReference type="PROSITE" id="PS50011"/>
    </source>
</evidence>
<proteinExistence type="predicted"/>
<dbReference type="SUPFAM" id="SSF56112">
    <property type="entry name" value="Protein kinase-like (PK-like)"/>
    <property type="match status" value="1"/>
</dbReference>
<evidence type="ECO:0000313" key="2">
    <source>
        <dbReference type="EMBL" id="KAH6658594.1"/>
    </source>
</evidence>
<reference evidence="2" key="1">
    <citation type="journal article" date="2021" name="Nat. Commun.">
        <title>Genetic determinants of endophytism in the Arabidopsis root mycobiome.</title>
        <authorList>
            <person name="Mesny F."/>
            <person name="Miyauchi S."/>
            <person name="Thiergart T."/>
            <person name="Pickel B."/>
            <person name="Atanasova L."/>
            <person name="Karlsson M."/>
            <person name="Huettel B."/>
            <person name="Barry K.W."/>
            <person name="Haridas S."/>
            <person name="Chen C."/>
            <person name="Bauer D."/>
            <person name="Andreopoulos W."/>
            <person name="Pangilinan J."/>
            <person name="LaButti K."/>
            <person name="Riley R."/>
            <person name="Lipzen A."/>
            <person name="Clum A."/>
            <person name="Drula E."/>
            <person name="Henrissat B."/>
            <person name="Kohler A."/>
            <person name="Grigoriev I.V."/>
            <person name="Martin F.M."/>
            <person name="Hacquard S."/>
        </authorList>
    </citation>
    <scope>NUCLEOTIDE SEQUENCE</scope>
    <source>
        <strain evidence="2">MPI-SDFR-AT-0073</strain>
    </source>
</reference>
<dbReference type="OrthoDB" id="1668230at2759"/>
<dbReference type="GO" id="GO:0005524">
    <property type="term" value="F:ATP binding"/>
    <property type="evidence" value="ECO:0007669"/>
    <property type="project" value="InterPro"/>
</dbReference>
<feature type="domain" description="Protein kinase" evidence="1">
    <location>
        <begin position="1"/>
        <end position="102"/>
    </location>
</feature>
<comment type="caution">
    <text evidence="2">The sequence shown here is derived from an EMBL/GenBank/DDBJ whole genome shotgun (WGS) entry which is preliminary data.</text>
</comment>
<dbReference type="EMBL" id="JAGPXC010000002">
    <property type="protein sequence ID" value="KAH6658594.1"/>
    <property type="molecule type" value="Genomic_DNA"/>
</dbReference>
<protein>
    <recommendedName>
        <fullName evidence="1">Protein kinase domain-containing protein</fullName>
    </recommendedName>
</protein>
<organism evidence="2 3">
    <name type="scientific">Truncatella angustata</name>
    <dbReference type="NCBI Taxonomy" id="152316"/>
    <lineage>
        <taxon>Eukaryota</taxon>
        <taxon>Fungi</taxon>
        <taxon>Dikarya</taxon>
        <taxon>Ascomycota</taxon>
        <taxon>Pezizomycotina</taxon>
        <taxon>Sordariomycetes</taxon>
        <taxon>Xylariomycetidae</taxon>
        <taxon>Amphisphaeriales</taxon>
        <taxon>Sporocadaceae</taxon>
        <taxon>Truncatella</taxon>
    </lineage>
</organism>
<accession>A0A9P9A1Z0</accession>